<evidence type="ECO:0000256" key="1">
    <source>
        <dbReference type="SAM" id="MobiDB-lite"/>
    </source>
</evidence>
<dbReference type="AlphaFoldDB" id="A0A644W5T6"/>
<gene>
    <name evidence="2" type="ORF">SDC9_45360</name>
</gene>
<evidence type="ECO:0000313" key="2">
    <source>
        <dbReference type="EMBL" id="MPL99144.1"/>
    </source>
</evidence>
<name>A0A644W5T6_9ZZZZ</name>
<proteinExistence type="predicted"/>
<accession>A0A644W5T6</accession>
<dbReference type="EMBL" id="VSSQ01000649">
    <property type="protein sequence ID" value="MPL99144.1"/>
    <property type="molecule type" value="Genomic_DNA"/>
</dbReference>
<feature type="region of interest" description="Disordered" evidence="1">
    <location>
        <begin position="49"/>
        <end position="113"/>
    </location>
</feature>
<feature type="compositionally biased region" description="Basic and acidic residues" evidence="1">
    <location>
        <begin position="63"/>
        <end position="77"/>
    </location>
</feature>
<feature type="compositionally biased region" description="Basic residues" evidence="1">
    <location>
        <begin position="79"/>
        <end position="89"/>
    </location>
</feature>
<protein>
    <submittedName>
        <fullName evidence="2">Uncharacterized protein</fullName>
    </submittedName>
</protein>
<organism evidence="2">
    <name type="scientific">bioreactor metagenome</name>
    <dbReference type="NCBI Taxonomy" id="1076179"/>
    <lineage>
        <taxon>unclassified sequences</taxon>
        <taxon>metagenomes</taxon>
        <taxon>ecological metagenomes</taxon>
    </lineage>
</organism>
<sequence>MKTKVLFISAALVVLSAGLLAQGNNPKNQTNDSNRGAYYVDADNNGKCDNFEKGNGGNNPKGDGVRLKDGSGRENGKGNRMRNGQKLRNGKGYGNGSGRYIDANKNGICDRRE</sequence>
<comment type="caution">
    <text evidence="2">The sequence shown here is derived from an EMBL/GenBank/DDBJ whole genome shotgun (WGS) entry which is preliminary data.</text>
</comment>
<reference evidence="2" key="1">
    <citation type="submission" date="2019-08" db="EMBL/GenBank/DDBJ databases">
        <authorList>
            <person name="Kucharzyk K."/>
            <person name="Murdoch R.W."/>
            <person name="Higgins S."/>
            <person name="Loffler F."/>
        </authorList>
    </citation>
    <scope>NUCLEOTIDE SEQUENCE</scope>
</reference>